<dbReference type="Gene3D" id="2.10.109.10">
    <property type="entry name" value="Umud Fragment, subunit A"/>
    <property type="match status" value="1"/>
</dbReference>
<dbReference type="InterPro" id="IPR039418">
    <property type="entry name" value="LexA-like"/>
</dbReference>
<dbReference type="PANTHER" id="PTHR33516">
    <property type="entry name" value="LEXA REPRESSOR"/>
    <property type="match status" value="1"/>
</dbReference>
<evidence type="ECO:0000259" key="1">
    <source>
        <dbReference type="PROSITE" id="PS50943"/>
    </source>
</evidence>
<dbReference type="InterPro" id="IPR015927">
    <property type="entry name" value="Peptidase_S24_S26A/B/C"/>
</dbReference>
<protein>
    <recommendedName>
        <fullName evidence="1">HTH cro/C1-type domain-containing protein</fullName>
    </recommendedName>
</protein>
<dbReference type="PROSITE" id="PS50943">
    <property type="entry name" value="HTH_CROC1"/>
    <property type="match status" value="1"/>
</dbReference>
<dbReference type="Pfam" id="PF00717">
    <property type="entry name" value="Peptidase_S24"/>
    <property type="match status" value="1"/>
</dbReference>
<organism evidence="2 3">
    <name type="scientific">Vibrio cidicii</name>
    <dbReference type="NCBI Taxonomy" id="1763883"/>
    <lineage>
        <taxon>Bacteria</taxon>
        <taxon>Pseudomonadati</taxon>
        <taxon>Pseudomonadota</taxon>
        <taxon>Gammaproteobacteria</taxon>
        <taxon>Vibrionales</taxon>
        <taxon>Vibrionaceae</taxon>
        <taxon>Vibrio</taxon>
    </lineage>
</organism>
<accession>A0A151KZ69</accession>
<reference evidence="3" key="1">
    <citation type="submission" date="2015-12" db="EMBL/GenBank/DDBJ databases">
        <authorList>
            <person name="Shamseldin A."/>
            <person name="Moawad H."/>
            <person name="Abd El-Rahim W.M."/>
            <person name="Sadowsky M.J."/>
        </authorList>
    </citation>
    <scope>NUCLEOTIDE SEQUENCE [LARGE SCALE GENOMIC DNA]</scope>
    <source>
        <strain evidence="3">2538-88</strain>
    </source>
</reference>
<proteinExistence type="predicted"/>
<dbReference type="SMART" id="SM00530">
    <property type="entry name" value="HTH_XRE"/>
    <property type="match status" value="1"/>
</dbReference>
<evidence type="ECO:0000313" key="3">
    <source>
        <dbReference type="Proteomes" id="UP000075346"/>
    </source>
</evidence>
<name>A0A151KZ69_9VIBR</name>
<dbReference type="CDD" id="cd06529">
    <property type="entry name" value="S24_LexA-like"/>
    <property type="match status" value="1"/>
</dbReference>
<dbReference type="PANTHER" id="PTHR33516:SF2">
    <property type="entry name" value="LEXA REPRESSOR-RELATED"/>
    <property type="match status" value="1"/>
</dbReference>
<dbReference type="InterPro" id="IPR050077">
    <property type="entry name" value="LexA_repressor"/>
</dbReference>
<feature type="domain" description="HTH cro/C1-type" evidence="1">
    <location>
        <begin position="1"/>
        <end position="45"/>
    </location>
</feature>
<dbReference type="Pfam" id="PF01381">
    <property type="entry name" value="HTH_3"/>
    <property type="match status" value="1"/>
</dbReference>
<dbReference type="Proteomes" id="UP000075346">
    <property type="component" value="Unassembled WGS sequence"/>
</dbReference>
<dbReference type="Gene3D" id="1.10.260.40">
    <property type="entry name" value="lambda repressor-like DNA-binding domains"/>
    <property type="match status" value="1"/>
</dbReference>
<dbReference type="InterPro" id="IPR010982">
    <property type="entry name" value="Lambda_DNA-bd_dom_sf"/>
</dbReference>
<dbReference type="GO" id="GO:0003677">
    <property type="term" value="F:DNA binding"/>
    <property type="evidence" value="ECO:0007669"/>
    <property type="project" value="InterPro"/>
</dbReference>
<dbReference type="InterPro" id="IPR001387">
    <property type="entry name" value="Cro/C1-type_HTH"/>
</dbReference>
<sequence length="189" mass="20932">MTQSELAEASGVSQVTISHLISGKSLSSRKLPEIAKALGVSPTALTEPSGSIELEDAKPIVNYYPLISHVEAGCFTDISEVKEMASYYPVTKVCSPQTFALRIKGDSMEPRFMEGDIIFVDPEQSYCSGDYVVARVRAGNEATFKQYREVDGKKYLHALNSDFPLDMRFQELTKESEIIGKVVAVYKEF</sequence>
<dbReference type="AlphaFoldDB" id="A0A151KZ69"/>
<dbReference type="SUPFAM" id="SSF51306">
    <property type="entry name" value="LexA/Signal peptidase"/>
    <property type="match status" value="1"/>
</dbReference>
<dbReference type="InterPro" id="IPR036286">
    <property type="entry name" value="LexA/Signal_pep-like_sf"/>
</dbReference>
<comment type="caution">
    <text evidence="2">The sequence shown here is derived from an EMBL/GenBank/DDBJ whole genome shotgun (WGS) entry which is preliminary data.</text>
</comment>
<dbReference type="SUPFAM" id="SSF47413">
    <property type="entry name" value="lambda repressor-like DNA-binding domains"/>
    <property type="match status" value="1"/>
</dbReference>
<dbReference type="EMBL" id="LOBR01000032">
    <property type="protein sequence ID" value="KYN88881.1"/>
    <property type="molecule type" value="Genomic_DNA"/>
</dbReference>
<dbReference type="CDD" id="cd00093">
    <property type="entry name" value="HTH_XRE"/>
    <property type="match status" value="1"/>
</dbReference>
<evidence type="ECO:0000313" key="2">
    <source>
        <dbReference type="EMBL" id="KYN88881.1"/>
    </source>
</evidence>
<gene>
    <name evidence="2" type="ORF">ATY37_14840</name>
</gene>